<organism evidence="2 3">
    <name type="scientific">Dryococelus australis</name>
    <dbReference type="NCBI Taxonomy" id="614101"/>
    <lineage>
        <taxon>Eukaryota</taxon>
        <taxon>Metazoa</taxon>
        <taxon>Ecdysozoa</taxon>
        <taxon>Arthropoda</taxon>
        <taxon>Hexapoda</taxon>
        <taxon>Insecta</taxon>
        <taxon>Pterygota</taxon>
        <taxon>Neoptera</taxon>
        <taxon>Polyneoptera</taxon>
        <taxon>Phasmatodea</taxon>
        <taxon>Verophasmatodea</taxon>
        <taxon>Anareolatae</taxon>
        <taxon>Phasmatidae</taxon>
        <taxon>Eurycanthinae</taxon>
        <taxon>Dryococelus</taxon>
    </lineage>
</organism>
<feature type="compositionally biased region" description="Basic and acidic residues" evidence="1">
    <location>
        <begin position="385"/>
        <end position="394"/>
    </location>
</feature>
<dbReference type="Proteomes" id="UP001159363">
    <property type="component" value="Chromosome 8"/>
</dbReference>
<reference evidence="2 3" key="1">
    <citation type="submission" date="2023-02" db="EMBL/GenBank/DDBJ databases">
        <title>LHISI_Scaffold_Assembly.</title>
        <authorList>
            <person name="Stuart O.P."/>
            <person name="Cleave R."/>
            <person name="Magrath M.J.L."/>
            <person name="Mikheyev A.S."/>
        </authorList>
    </citation>
    <scope>NUCLEOTIDE SEQUENCE [LARGE SCALE GENOMIC DNA]</scope>
    <source>
        <strain evidence="2">Daus_M_001</strain>
        <tissue evidence="2">Leg muscle</tissue>
    </source>
</reference>
<proteinExistence type="predicted"/>
<keyword evidence="3" id="KW-1185">Reference proteome</keyword>
<feature type="region of interest" description="Disordered" evidence="1">
    <location>
        <begin position="367"/>
        <end position="399"/>
    </location>
</feature>
<evidence type="ECO:0000313" key="3">
    <source>
        <dbReference type="Proteomes" id="UP001159363"/>
    </source>
</evidence>
<protein>
    <submittedName>
        <fullName evidence="2">Uncharacterized protein</fullName>
    </submittedName>
</protein>
<evidence type="ECO:0000256" key="1">
    <source>
        <dbReference type="SAM" id="MobiDB-lite"/>
    </source>
</evidence>
<dbReference type="EMBL" id="JARBHB010000009">
    <property type="protein sequence ID" value="KAJ8875805.1"/>
    <property type="molecule type" value="Genomic_DNA"/>
</dbReference>
<sequence>MLQFLKRIDEELINNVRSCLRSGTSRPALLASGALFPSANNFPLLRCLSKPRPGIGKWTVVTKVCTCYCNARVAEGGGVVLHGAREYAPVWEHALRTPALLWSDNLPSVDTPPPPRPSCATCNEGRRVAGAPHKTAYKSQMTHRIYNIQVDTCGPQGREITVKALDKCVLRHVQRAAVGPALIDLLGYPSAPNLKYRYALTALRCVPCPYNKRRSAWRPHACFKGEKPATTTAALGLQRSGLNFWSYLRINCSIVAVAPLGETRGVVNLLDQASEATRVGPGGVVVRLLAFHLGEQGSIPGRVAPGFCHVVVVLNDADGRRILSKISRLPPPPPPPDLHPFNLTVLHTHLASPTSALKTSIAGIKGRGWTGDPRENPQTIGIVRQDSHMRKSESDPAGNITQSLPLHAVWWEEADGEKKLRQERDESGPLGHGVVITGDAGAACNETPSHTKVSQRQLAKAEAARQLSTLLIEAIVRYANCVGVAISTPTLLFQAGSLHGFSRVESWRTMSLVGVFSRGSPVSPAHAFRRCSILNALHPRVAFTSTLHFNASIG</sequence>
<evidence type="ECO:0000313" key="2">
    <source>
        <dbReference type="EMBL" id="KAJ8875805.1"/>
    </source>
</evidence>
<gene>
    <name evidence="2" type="ORF">PR048_023706</name>
</gene>
<name>A0ABQ9GUV1_9NEOP</name>
<comment type="caution">
    <text evidence="2">The sequence shown here is derived from an EMBL/GenBank/DDBJ whole genome shotgun (WGS) entry which is preliminary data.</text>
</comment>
<accession>A0ABQ9GUV1</accession>